<dbReference type="InterPro" id="IPR016181">
    <property type="entry name" value="Acyl_CoA_acyltransferase"/>
</dbReference>
<dbReference type="PANTHER" id="PTHR43792:SF13">
    <property type="entry name" value="ACETYLTRANSFERASE"/>
    <property type="match status" value="1"/>
</dbReference>
<dbReference type="Proteomes" id="UP000681341">
    <property type="component" value="Unassembled WGS sequence"/>
</dbReference>
<evidence type="ECO:0000313" key="2">
    <source>
        <dbReference type="EMBL" id="MBO3734641.1"/>
    </source>
</evidence>
<dbReference type="InterPro" id="IPR000182">
    <property type="entry name" value="GNAT_dom"/>
</dbReference>
<protein>
    <submittedName>
        <fullName evidence="2">GNAT family N-acetyltransferase</fullName>
    </submittedName>
</protein>
<comment type="caution">
    <text evidence="2">The sequence shown here is derived from an EMBL/GenBank/DDBJ whole genome shotgun (WGS) entry which is preliminary data.</text>
</comment>
<proteinExistence type="predicted"/>
<sequence length="167" mass="17894">MSGAVGGAVGRLRTARLVLRPWTMPEANAVLVGQRLRGWSEDFPDADSAEQAAWALDALPDPFGFRLVVERSSNLVVGSVGLEGSHENGQAELFFALVPSRRGRGYATEAVRALVAHAFEVSEIAEVIAMVELANAPSLRVLERVGFAHNGFEPSGGVTIFELRRPA</sequence>
<feature type="domain" description="N-acetyltransferase" evidence="1">
    <location>
        <begin position="17"/>
        <end position="167"/>
    </location>
</feature>
<dbReference type="RefSeq" id="WP_208497815.1">
    <property type="nucleotide sequence ID" value="NZ_JAGFNP010000010.1"/>
</dbReference>
<dbReference type="PROSITE" id="PS51186">
    <property type="entry name" value="GNAT"/>
    <property type="match status" value="1"/>
</dbReference>
<name>A0ABS3U8S4_9ACTN</name>
<dbReference type="EMBL" id="JAGFNP010000010">
    <property type="protein sequence ID" value="MBO3734641.1"/>
    <property type="molecule type" value="Genomic_DNA"/>
</dbReference>
<keyword evidence="3" id="KW-1185">Reference proteome</keyword>
<evidence type="ECO:0000259" key="1">
    <source>
        <dbReference type="PROSITE" id="PS51186"/>
    </source>
</evidence>
<reference evidence="2 3" key="1">
    <citation type="submission" date="2021-03" db="EMBL/GenBank/DDBJ databases">
        <title>Glycomyces sp. nov., a novel actinomycete isolated from soil.</title>
        <authorList>
            <person name="Yang X."/>
            <person name="Xu X."/>
        </authorList>
    </citation>
    <scope>NUCLEOTIDE SEQUENCE [LARGE SCALE GENOMIC DNA]</scope>
    <source>
        <strain evidence="2 3">NEAU-S30</strain>
    </source>
</reference>
<accession>A0ABS3U8S4</accession>
<dbReference type="Gene3D" id="3.40.630.30">
    <property type="match status" value="1"/>
</dbReference>
<dbReference type="SUPFAM" id="SSF55729">
    <property type="entry name" value="Acyl-CoA N-acyltransferases (Nat)"/>
    <property type="match status" value="1"/>
</dbReference>
<dbReference type="PANTHER" id="PTHR43792">
    <property type="entry name" value="GNAT FAMILY, PUTATIVE (AFU_ORTHOLOGUE AFUA_3G00765)-RELATED-RELATED"/>
    <property type="match status" value="1"/>
</dbReference>
<organism evidence="2 3">
    <name type="scientific">Glycomyces niveus</name>
    <dbReference type="NCBI Taxonomy" id="2820287"/>
    <lineage>
        <taxon>Bacteria</taxon>
        <taxon>Bacillati</taxon>
        <taxon>Actinomycetota</taxon>
        <taxon>Actinomycetes</taxon>
        <taxon>Glycomycetales</taxon>
        <taxon>Glycomycetaceae</taxon>
        <taxon>Glycomyces</taxon>
    </lineage>
</organism>
<dbReference type="InterPro" id="IPR051531">
    <property type="entry name" value="N-acetyltransferase"/>
</dbReference>
<evidence type="ECO:0000313" key="3">
    <source>
        <dbReference type="Proteomes" id="UP000681341"/>
    </source>
</evidence>
<dbReference type="Pfam" id="PF13302">
    <property type="entry name" value="Acetyltransf_3"/>
    <property type="match status" value="1"/>
</dbReference>
<gene>
    <name evidence="2" type="ORF">J5V16_17580</name>
</gene>